<evidence type="ECO:0000256" key="2">
    <source>
        <dbReference type="ARBA" id="ARBA00022679"/>
    </source>
</evidence>
<dbReference type="Gene3D" id="2.160.10.10">
    <property type="entry name" value="Hexapeptide repeat proteins"/>
    <property type="match status" value="1"/>
</dbReference>
<dbReference type="RefSeq" id="WP_028387004.1">
    <property type="nucleotide sequence ID" value="NZ_CAAAHN010000001.1"/>
</dbReference>
<dbReference type="EMBL" id="LNYC01000032">
    <property type="protein sequence ID" value="KTD00652.1"/>
    <property type="molecule type" value="Genomic_DNA"/>
</dbReference>
<evidence type="ECO:0000256" key="3">
    <source>
        <dbReference type="ARBA" id="ARBA00023315"/>
    </source>
</evidence>
<keyword evidence="3" id="KW-0012">Acyltransferase</keyword>
<dbReference type="PANTHER" id="PTHR42811">
    <property type="entry name" value="SERINE ACETYLTRANSFERASE"/>
    <property type="match status" value="1"/>
</dbReference>
<dbReference type="PIRSF" id="PIRSF000441">
    <property type="entry name" value="CysE"/>
    <property type="match status" value="1"/>
</dbReference>
<gene>
    <name evidence="4" type="ORF">Lgee_0916</name>
</gene>
<evidence type="ECO:0000313" key="4">
    <source>
        <dbReference type="EMBL" id="KTD00652.1"/>
    </source>
</evidence>
<dbReference type="CDD" id="cd03354">
    <property type="entry name" value="LbH_SAT"/>
    <property type="match status" value="1"/>
</dbReference>
<dbReference type="InterPro" id="IPR001451">
    <property type="entry name" value="Hexapep"/>
</dbReference>
<evidence type="ECO:0000313" key="5">
    <source>
        <dbReference type="Proteomes" id="UP000054785"/>
    </source>
</evidence>
<dbReference type="GO" id="GO:0005737">
    <property type="term" value="C:cytoplasm"/>
    <property type="evidence" value="ECO:0007669"/>
    <property type="project" value="InterPro"/>
</dbReference>
<dbReference type="InterPro" id="IPR011004">
    <property type="entry name" value="Trimer_LpxA-like_sf"/>
</dbReference>
<evidence type="ECO:0000256" key="1">
    <source>
        <dbReference type="ARBA" id="ARBA00007274"/>
    </source>
</evidence>
<comment type="similarity">
    <text evidence="1">Belongs to the transferase hexapeptide repeat family.</text>
</comment>
<dbReference type="InterPro" id="IPR005881">
    <property type="entry name" value="Ser_O-AcTrfase"/>
</dbReference>
<dbReference type="PATRIC" id="fig|45065.4.peg.984"/>
<protein>
    <submittedName>
        <fullName evidence="4">Chloramphenicol acetyltransferase</fullName>
    </submittedName>
</protein>
<dbReference type="STRING" id="45065.Lgee_0916"/>
<reference evidence="4 5" key="1">
    <citation type="submission" date="2015-11" db="EMBL/GenBank/DDBJ databases">
        <title>Genomic analysis of 38 Legionella species identifies large and diverse effector repertoires.</title>
        <authorList>
            <person name="Burstein D."/>
            <person name="Amaro F."/>
            <person name="Zusman T."/>
            <person name="Lifshitz Z."/>
            <person name="Cohen O."/>
            <person name="Gilbert J.A."/>
            <person name="Pupko T."/>
            <person name="Shuman H.A."/>
            <person name="Segal G."/>
        </authorList>
    </citation>
    <scope>NUCLEOTIDE SEQUENCE [LARGE SCALE GENOMIC DNA]</scope>
    <source>
        <strain evidence="4 5">ATCC 49504</strain>
    </source>
</reference>
<proteinExistence type="inferred from homology"/>
<organism evidence="4 5">
    <name type="scientific">Legionella geestiana</name>
    <dbReference type="NCBI Taxonomy" id="45065"/>
    <lineage>
        <taxon>Bacteria</taxon>
        <taxon>Pseudomonadati</taxon>
        <taxon>Pseudomonadota</taxon>
        <taxon>Gammaproteobacteria</taxon>
        <taxon>Legionellales</taxon>
        <taxon>Legionellaceae</taxon>
        <taxon>Legionella</taxon>
    </lineage>
</organism>
<dbReference type="GO" id="GO:0006535">
    <property type="term" value="P:cysteine biosynthetic process from serine"/>
    <property type="evidence" value="ECO:0007669"/>
    <property type="project" value="InterPro"/>
</dbReference>
<dbReference type="SUPFAM" id="SSF51161">
    <property type="entry name" value="Trimeric LpxA-like enzymes"/>
    <property type="match status" value="1"/>
</dbReference>
<keyword evidence="2 4" id="KW-0808">Transferase</keyword>
<name>A0A0W0TZ23_9GAMM</name>
<comment type="caution">
    <text evidence="4">The sequence shown here is derived from an EMBL/GenBank/DDBJ whole genome shotgun (WGS) entry which is preliminary data.</text>
</comment>
<sequence>MNAISLYQFSHWLHVRKVPVLPKTVQYLIFLLYNSFIPPSAVIGAGSLFAYGGMGVVLHVHTRIGRGCLIGQGVTIGAREAFVAKEANKAPVIGDNCYIAAGAKILGDIRIGNNCIIGANAVVLENIPDNSVVVGMPGKPIKTVPDGYRAIRI</sequence>
<dbReference type="InterPro" id="IPR045304">
    <property type="entry name" value="LbH_SAT"/>
</dbReference>
<dbReference type="Pfam" id="PF00132">
    <property type="entry name" value="Hexapep"/>
    <property type="match status" value="1"/>
</dbReference>
<accession>A0A0W0TZ23</accession>
<dbReference type="OrthoDB" id="9800846at2"/>
<dbReference type="GO" id="GO:0009001">
    <property type="term" value="F:serine O-acetyltransferase activity"/>
    <property type="evidence" value="ECO:0007669"/>
    <property type="project" value="InterPro"/>
</dbReference>
<dbReference type="Proteomes" id="UP000054785">
    <property type="component" value="Unassembled WGS sequence"/>
</dbReference>
<keyword evidence="5" id="KW-1185">Reference proteome</keyword>
<dbReference type="AlphaFoldDB" id="A0A0W0TZ23"/>